<dbReference type="EMBL" id="DRMH01000139">
    <property type="protein sequence ID" value="HFC98795.1"/>
    <property type="molecule type" value="Genomic_DNA"/>
</dbReference>
<evidence type="ECO:0000256" key="4">
    <source>
        <dbReference type="ARBA" id="ARBA00023002"/>
    </source>
</evidence>
<feature type="binding site" evidence="7">
    <location>
        <position position="135"/>
    </location>
    <ligand>
        <name>FMN</name>
        <dbReference type="ChEBI" id="CHEBI:58210"/>
    </ligand>
</feature>
<protein>
    <recommendedName>
        <fullName evidence="5">tRNA-dihydrouridine synthase</fullName>
        <ecNumber evidence="5">1.3.1.-</ecNumber>
    </recommendedName>
</protein>
<dbReference type="InterPro" id="IPR035587">
    <property type="entry name" value="DUS-like_FMN-bd"/>
</dbReference>
<name>A0A7C3CPP0_9BACT</name>
<evidence type="ECO:0000256" key="6">
    <source>
        <dbReference type="PIRSR" id="PIRSR006621-1"/>
    </source>
</evidence>
<dbReference type="GO" id="GO:0050660">
    <property type="term" value="F:flavin adenine dinucleotide binding"/>
    <property type="evidence" value="ECO:0007669"/>
    <property type="project" value="InterPro"/>
</dbReference>
<dbReference type="InterPro" id="IPR013785">
    <property type="entry name" value="Aldolase_TIM"/>
</dbReference>
<comment type="cofactor">
    <cofactor evidence="5 7">
        <name>FMN</name>
        <dbReference type="ChEBI" id="CHEBI:58210"/>
    </cofactor>
</comment>
<keyword evidence="3 5" id="KW-0819">tRNA processing</keyword>
<dbReference type="PANTHER" id="PTHR11082:SF25">
    <property type="entry name" value="DUS-LIKE FMN-BINDING DOMAIN-CONTAINING PROTEIN"/>
    <property type="match status" value="1"/>
</dbReference>
<dbReference type="InterPro" id="IPR001269">
    <property type="entry name" value="DUS_fam"/>
</dbReference>
<evidence type="ECO:0000256" key="5">
    <source>
        <dbReference type="PIRNR" id="PIRNR006621"/>
    </source>
</evidence>
<evidence type="ECO:0000256" key="3">
    <source>
        <dbReference type="ARBA" id="ARBA00022694"/>
    </source>
</evidence>
<dbReference type="Pfam" id="PF01207">
    <property type="entry name" value="Dus"/>
    <property type="match status" value="1"/>
</dbReference>
<keyword evidence="2 5" id="KW-0288">FMN</keyword>
<dbReference type="Proteomes" id="UP000886043">
    <property type="component" value="Unassembled WGS sequence"/>
</dbReference>
<accession>A0A7C3CPP0</accession>
<keyword evidence="1 5" id="KW-0285">Flavoprotein</keyword>
<proteinExistence type="inferred from homology"/>
<dbReference type="CDD" id="cd02801">
    <property type="entry name" value="DUS_like_FMN"/>
    <property type="match status" value="1"/>
</dbReference>
<comment type="similarity">
    <text evidence="5">Belongs to the dus family.</text>
</comment>
<evidence type="ECO:0000256" key="2">
    <source>
        <dbReference type="ARBA" id="ARBA00022643"/>
    </source>
</evidence>
<sequence>MVASLILLAPMDGLTHVAFRRLVASYGPPDLFYTEMISVRAVVFQPPERDPYLWHTETDRPLIVQLAGREPELFEEAIRRLEERFDFAGYDLNFGCGRGRARRQGWGAALLSEPDLARRIARAARRATRKPLSAKFRSAPGHDLKKLLSFAEGLLAEGVETLILHPRAPEEGFRRPPRWEEIRELKRATGARIIGNGDVFSPEDAKRMLSATGCDGVMIGRAALLRPWIFRDVKAFLKGDPLPEPPAPVEPVLLFAENLKLLPEEWREKRFSLWLFWYLQNFPFGLYYFGRIQKGTSIEAKLNLLRDLLGREEVPPYPVSIRQNR</sequence>
<feature type="domain" description="DUS-like FMN-binding" evidence="8">
    <location>
        <begin position="7"/>
        <end position="269"/>
    </location>
</feature>
<feature type="binding site" evidence="7">
    <location>
        <begin position="220"/>
        <end position="221"/>
    </location>
    <ligand>
        <name>FMN</name>
        <dbReference type="ChEBI" id="CHEBI:58210"/>
    </ligand>
</feature>
<dbReference type="EC" id="1.3.1.-" evidence="5"/>
<dbReference type="GO" id="GO:0017150">
    <property type="term" value="F:tRNA dihydrouridine synthase activity"/>
    <property type="evidence" value="ECO:0007669"/>
    <property type="project" value="InterPro"/>
</dbReference>
<feature type="binding site" evidence="7">
    <location>
        <position position="165"/>
    </location>
    <ligand>
        <name>FMN</name>
        <dbReference type="ChEBI" id="CHEBI:58210"/>
    </ligand>
</feature>
<keyword evidence="7" id="KW-0547">Nucleotide-binding</keyword>
<gene>
    <name evidence="9" type="ORF">ENJ40_10165</name>
</gene>
<dbReference type="SUPFAM" id="SSF51395">
    <property type="entry name" value="FMN-linked oxidoreductases"/>
    <property type="match status" value="1"/>
</dbReference>
<dbReference type="PIRSF" id="PIRSF006621">
    <property type="entry name" value="Dus"/>
    <property type="match status" value="1"/>
</dbReference>
<comment type="caution">
    <text evidence="9">The sequence shown here is derived from an EMBL/GenBank/DDBJ whole genome shotgun (WGS) entry which is preliminary data.</text>
</comment>
<keyword evidence="4 5" id="KW-0560">Oxidoreductase</keyword>
<feature type="active site" description="Proton donor" evidence="6">
    <location>
        <position position="96"/>
    </location>
</feature>
<reference evidence="9" key="1">
    <citation type="journal article" date="2020" name="mSystems">
        <title>Genome- and Community-Level Interaction Insights into Carbon Utilization and Element Cycling Functions of Hydrothermarchaeota in Hydrothermal Sediment.</title>
        <authorList>
            <person name="Zhou Z."/>
            <person name="Liu Y."/>
            <person name="Xu W."/>
            <person name="Pan J."/>
            <person name="Luo Z.H."/>
            <person name="Li M."/>
        </authorList>
    </citation>
    <scope>NUCLEOTIDE SEQUENCE [LARGE SCALE GENOMIC DNA]</scope>
    <source>
        <strain evidence="9">HyVt-483</strain>
    </source>
</reference>
<evidence type="ECO:0000313" key="9">
    <source>
        <dbReference type="EMBL" id="HFC98795.1"/>
    </source>
</evidence>
<comment type="function">
    <text evidence="5">Catalyzes the synthesis of 5,6-dihydrouridine (D), a modified base found in the D-loop of most tRNAs, via the reduction of the C5-C6 double bond in target uridines.</text>
</comment>
<evidence type="ECO:0000256" key="7">
    <source>
        <dbReference type="PIRSR" id="PIRSR006621-2"/>
    </source>
</evidence>
<dbReference type="AlphaFoldDB" id="A0A7C3CPP0"/>
<evidence type="ECO:0000259" key="8">
    <source>
        <dbReference type="Pfam" id="PF01207"/>
    </source>
</evidence>
<evidence type="ECO:0000256" key="1">
    <source>
        <dbReference type="ARBA" id="ARBA00022630"/>
    </source>
</evidence>
<organism evidence="9">
    <name type="scientific">Thermosulfurimonas dismutans</name>
    <dbReference type="NCBI Taxonomy" id="999894"/>
    <lineage>
        <taxon>Bacteria</taxon>
        <taxon>Pseudomonadati</taxon>
        <taxon>Thermodesulfobacteriota</taxon>
        <taxon>Thermodesulfobacteria</taxon>
        <taxon>Thermodesulfobacteriales</taxon>
        <taxon>Thermodesulfobacteriaceae</taxon>
        <taxon>Thermosulfurimonas</taxon>
    </lineage>
</organism>
<feature type="binding site" evidence="7">
    <location>
        <position position="65"/>
    </location>
    <ligand>
        <name>FMN</name>
        <dbReference type="ChEBI" id="CHEBI:58210"/>
    </ligand>
</feature>
<dbReference type="PANTHER" id="PTHR11082">
    <property type="entry name" value="TRNA-DIHYDROURIDINE SYNTHASE"/>
    <property type="match status" value="1"/>
</dbReference>
<dbReference type="Gene3D" id="3.20.20.70">
    <property type="entry name" value="Aldolase class I"/>
    <property type="match status" value="1"/>
</dbReference>